<evidence type="ECO:0000313" key="3">
    <source>
        <dbReference type="EMBL" id="KAJ4468755.1"/>
    </source>
</evidence>
<feature type="compositionally biased region" description="Polar residues" evidence="2">
    <location>
        <begin position="404"/>
        <end position="413"/>
    </location>
</feature>
<keyword evidence="4" id="KW-1185">Reference proteome</keyword>
<feature type="compositionally biased region" description="Low complexity" evidence="2">
    <location>
        <begin position="898"/>
        <end position="910"/>
    </location>
</feature>
<feature type="region of interest" description="Disordered" evidence="2">
    <location>
        <begin position="898"/>
        <end position="962"/>
    </location>
</feature>
<feature type="compositionally biased region" description="Low complexity" evidence="2">
    <location>
        <begin position="192"/>
        <end position="207"/>
    </location>
</feature>
<feature type="compositionally biased region" description="Low complexity" evidence="2">
    <location>
        <begin position="171"/>
        <end position="180"/>
    </location>
</feature>
<reference evidence="3" key="1">
    <citation type="submission" date="2022-08" db="EMBL/GenBank/DDBJ databases">
        <title>A Global Phylogenomic Analysis of the Shiitake Genus Lentinula.</title>
        <authorList>
            <consortium name="DOE Joint Genome Institute"/>
            <person name="Sierra-Patev S."/>
            <person name="Min B."/>
            <person name="Naranjo-Ortiz M."/>
            <person name="Looney B."/>
            <person name="Konkel Z."/>
            <person name="Slot J.C."/>
            <person name="Sakamoto Y."/>
            <person name="Steenwyk J.L."/>
            <person name="Rokas A."/>
            <person name="Carro J."/>
            <person name="Camarero S."/>
            <person name="Ferreira P."/>
            <person name="Molpeceres G."/>
            <person name="Ruiz-Duenas F.J."/>
            <person name="Serrano A."/>
            <person name="Henrissat B."/>
            <person name="Drula E."/>
            <person name="Hughes K.W."/>
            <person name="Mata J.L."/>
            <person name="Ishikawa N.K."/>
            <person name="Vargas-Isla R."/>
            <person name="Ushijima S."/>
            <person name="Smith C.A."/>
            <person name="Ahrendt S."/>
            <person name="Andreopoulos W."/>
            <person name="He G."/>
            <person name="Labutti K."/>
            <person name="Lipzen A."/>
            <person name="Ng V."/>
            <person name="Riley R."/>
            <person name="Sandor L."/>
            <person name="Barry K."/>
            <person name="Martinez A.T."/>
            <person name="Xiao Y."/>
            <person name="Gibbons J.G."/>
            <person name="Terashima K."/>
            <person name="Grigoriev I.V."/>
            <person name="Hibbett D.S."/>
        </authorList>
    </citation>
    <scope>NUCLEOTIDE SEQUENCE</scope>
    <source>
        <strain evidence="3">JLM2183</strain>
    </source>
</reference>
<feature type="compositionally biased region" description="Basic residues" evidence="2">
    <location>
        <begin position="510"/>
        <end position="521"/>
    </location>
</feature>
<evidence type="ECO:0000256" key="2">
    <source>
        <dbReference type="SAM" id="MobiDB-lite"/>
    </source>
</evidence>
<keyword evidence="1" id="KW-0175">Coiled coil</keyword>
<dbReference type="EMBL" id="JAOTPV010000034">
    <property type="protein sequence ID" value="KAJ4468755.1"/>
    <property type="molecule type" value="Genomic_DNA"/>
</dbReference>
<feature type="region of interest" description="Disordered" evidence="2">
    <location>
        <begin position="1000"/>
        <end position="1036"/>
    </location>
</feature>
<feature type="compositionally biased region" description="Basic and acidic residues" evidence="2">
    <location>
        <begin position="952"/>
        <end position="962"/>
    </location>
</feature>
<organism evidence="3 4">
    <name type="scientific">Lentinula aciculospora</name>
    <dbReference type="NCBI Taxonomy" id="153920"/>
    <lineage>
        <taxon>Eukaryota</taxon>
        <taxon>Fungi</taxon>
        <taxon>Dikarya</taxon>
        <taxon>Basidiomycota</taxon>
        <taxon>Agaricomycotina</taxon>
        <taxon>Agaricomycetes</taxon>
        <taxon>Agaricomycetidae</taxon>
        <taxon>Agaricales</taxon>
        <taxon>Marasmiineae</taxon>
        <taxon>Omphalotaceae</taxon>
        <taxon>Lentinula</taxon>
    </lineage>
</organism>
<accession>A0A9W8ZWR2</accession>
<feature type="compositionally biased region" description="Basic residues" evidence="2">
    <location>
        <begin position="793"/>
        <end position="802"/>
    </location>
</feature>
<protein>
    <submittedName>
        <fullName evidence="3">Uncharacterized protein</fullName>
    </submittedName>
</protein>
<feature type="compositionally biased region" description="Basic and acidic residues" evidence="2">
    <location>
        <begin position="1016"/>
        <end position="1032"/>
    </location>
</feature>
<proteinExistence type="predicted"/>
<feature type="compositionally biased region" description="Basic and acidic residues" evidence="2">
    <location>
        <begin position="528"/>
        <end position="538"/>
    </location>
</feature>
<dbReference type="AlphaFoldDB" id="A0A9W8ZWR2"/>
<feature type="compositionally biased region" description="Low complexity" evidence="2">
    <location>
        <begin position="928"/>
        <end position="937"/>
    </location>
</feature>
<dbReference type="Proteomes" id="UP001150266">
    <property type="component" value="Unassembled WGS sequence"/>
</dbReference>
<feature type="coiled-coil region" evidence="1">
    <location>
        <begin position="317"/>
        <end position="344"/>
    </location>
</feature>
<sequence>MFSISKRPSVARPLPQSEQVRALWVDFEVWHAAQLQEIEHKIKVALKDLDQKWRATKSRRPKKDSKELEEEKTKTRLELESTLHGNVVRQEWDRRLRDASLVSEDWVDMTDEEQRKVEMILGADLEFEEDEPHRFPGSYAVVDPSSFHSLDDAWLEVKQNMRSDDQVSLDASTSSASSTSEAWNTPAYALWSSEASRSSAQSSQTSSPEWHSNKYLPSDASSAPSSRPSTSTSMSSDTRSKSHGHYIGPQLTSDTEDEETSFEKWKLAIRIQKIREFHDEAVDADIRLTRDLDDARRKKNWKKEEEAQRVLDHESKMLALRESKEAERKAAVELERQRRRAELLQPPPMERDLTTPGQKLLKTFQVDRDSPSVSDTPTIRQSAFVRTRKQSLSHLQHQEWPESGNDTPTPTARTSAWNFKKQSIPSTSGGDISTFGDAPPLKRLATVPASDTSTLGSHSHLSHSSTVFGESASNSAAKVAAGPILESTVTTKDAPKAVTTTDTSMSSSSKKSKKEKAKAGKKIQSSVIEKKDNNDEKPLGVSMPGQWGWGGDPTAISASSAVSGKLSTGSTISFLNSTPSTSSIPTLPTPSSHPGPYSYSFGAPGTFNTPMPTHSVSAPPPVYPTTSATAIQTQLPDNRRVWFPPETNSRHVKAKQPTQTILDVPTSAPAVQLENSVTSFSNVPGNGTSSNVATSMHDMPMSTRTTNSVSRPPALSSMVEPTAPPVTTTASALGGQVGGHREAPGVKLDPPSTSKVTHTSSVPPTKPASAPSVLSASTAHQSSSASAPTSSSSKKKSKGKKKVTIEEAQDEESGSGPNVLLKGKSLERLPVDSRYIIEPISEPEAPKPVVPEPQAQEMFREIYEYKSSEVPSISASASTSSMASDDLHQQAGYSFWSPSAASTASSSASSLPQNDHKRWLPSGGTDQSLTSSSSLSLPQNDYERWSPGSGAHDLRQDRPEKRVRWTPSAYAYDAPDAAEAEQPDGFLSILNSLEAVVKGSAGDPINEQSAVVGGTGKREANKKAQNRSKPETNTDETFWQHAMASLGRGGNNISAPSAM</sequence>
<feature type="region of interest" description="Disordered" evidence="2">
    <location>
        <begin position="163"/>
        <end position="259"/>
    </location>
</feature>
<feature type="compositionally biased region" description="Polar residues" evidence="2">
    <location>
        <begin position="751"/>
        <end position="763"/>
    </location>
</feature>
<evidence type="ECO:0000313" key="4">
    <source>
        <dbReference type="Proteomes" id="UP001150266"/>
    </source>
</evidence>
<evidence type="ECO:0000256" key="1">
    <source>
        <dbReference type="SAM" id="Coils"/>
    </source>
</evidence>
<feature type="compositionally biased region" description="Low complexity" evidence="2">
    <location>
        <begin position="775"/>
        <end position="792"/>
    </location>
</feature>
<feature type="compositionally biased region" description="Low complexity" evidence="2">
    <location>
        <begin position="217"/>
        <end position="237"/>
    </location>
</feature>
<name>A0A9W8ZWR2_9AGAR</name>
<feature type="region of interest" description="Disordered" evidence="2">
    <location>
        <begin position="496"/>
        <end position="540"/>
    </location>
</feature>
<feature type="region of interest" description="Disordered" evidence="2">
    <location>
        <begin position="700"/>
        <end position="825"/>
    </location>
</feature>
<dbReference type="OrthoDB" id="3038408at2759"/>
<comment type="caution">
    <text evidence="3">The sequence shown here is derived from an EMBL/GenBank/DDBJ whole genome shotgun (WGS) entry which is preliminary data.</text>
</comment>
<feature type="region of interest" description="Disordered" evidence="2">
    <location>
        <begin position="394"/>
        <end position="413"/>
    </location>
</feature>
<gene>
    <name evidence="3" type="ORF">J3R30DRAFT_3553824</name>
</gene>